<keyword evidence="2" id="KW-1185">Reference proteome</keyword>
<evidence type="ECO:0000313" key="1">
    <source>
        <dbReference type="EMBL" id="VAH02628.1"/>
    </source>
</evidence>
<reference evidence="1 2" key="1">
    <citation type="submission" date="2017-09" db="EMBL/GenBank/DDBJ databases">
        <authorList>
            <consortium name="International Durum Wheat Genome Sequencing Consortium (IDWGSC)"/>
            <person name="Milanesi L."/>
        </authorList>
    </citation>
    <scope>NUCLEOTIDE SEQUENCE [LARGE SCALE GENOMIC DNA]</scope>
    <source>
        <strain evidence="2">cv. Svevo</strain>
    </source>
</reference>
<protein>
    <submittedName>
        <fullName evidence="1">Uncharacterized protein</fullName>
    </submittedName>
</protein>
<organism evidence="1 2">
    <name type="scientific">Triticum turgidum subsp. durum</name>
    <name type="common">Durum wheat</name>
    <name type="synonym">Triticum durum</name>
    <dbReference type="NCBI Taxonomy" id="4567"/>
    <lineage>
        <taxon>Eukaryota</taxon>
        <taxon>Viridiplantae</taxon>
        <taxon>Streptophyta</taxon>
        <taxon>Embryophyta</taxon>
        <taxon>Tracheophyta</taxon>
        <taxon>Spermatophyta</taxon>
        <taxon>Magnoliopsida</taxon>
        <taxon>Liliopsida</taxon>
        <taxon>Poales</taxon>
        <taxon>Poaceae</taxon>
        <taxon>BOP clade</taxon>
        <taxon>Pooideae</taxon>
        <taxon>Triticodae</taxon>
        <taxon>Triticeae</taxon>
        <taxon>Triticinae</taxon>
        <taxon>Triticum</taxon>
    </lineage>
</organism>
<dbReference type="Gramene" id="TRITD1Av1G042200.1">
    <property type="protein sequence ID" value="TRITD1Av1G042200.1"/>
    <property type="gene ID" value="TRITD1Av1G042200"/>
</dbReference>
<sequence length="71" mass="7657">MLSAAFAVHPAAVASQRHSVRQRQQFCAPIGTATPRRRLPVAMLSVTNAVATQSRESAPASPRKLSFPILF</sequence>
<proteinExistence type="predicted"/>
<evidence type="ECO:0000313" key="2">
    <source>
        <dbReference type="Proteomes" id="UP000324705"/>
    </source>
</evidence>
<dbReference type="EMBL" id="LT934111">
    <property type="protein sequence ID" value="VAH02628.1"/>
    <property type="molecule type" value="Genomic_DNA"/>
</dbReference>
<dbReference type="AlphaFoldDB" id="A0A9R0Q4K2"/>
<gene>
    <name evidence="1" type="ORF">TRITD_1Av1G042200</name>
</gene>
<name>A0A9R0Q4K2_TRITD</name>
<dbReference type="Proteomes" id="UP000324705">
    <property type="component" value="Chromosome 1A"/>
</dbReference>
<accession>A0A9R0Q4K2</accession>